<dbReference type="RefSeq" id="WP_114026849.1">
    <property type="nucleotide sequence ID" value="NZ_QOIL01000001.1"/>
</dbReference>
<reference evidence="2 3" key="1">
    <citation type="submission" date="2018-06" db="EMBL/GenBank/DDBJ databases">
        <title>Sphaerisporangium craniellae sp. nov., isolated from a marine sponge in the South China Sea.</title>
        <authorList>
            <person name="Li L."/>
        </authorList>
    </citation>
    <scope>NUCLEOTIDE SEQUENCE [LARGE SCALE GENOMIC DNA]</scope>
    <source>
        <strain evidence="2 3">CCTCC AA 208026</strain>
    </source>
</reference>
<dbReference type="Proteomes" id="UP000253094">
    <property type="component" value="Unassembled WGS sequence"/>
</dbReference>
<protein>
    <recommendedName>
        <fullName evidence="4">DNRLRE domain-containing protein</fullName>
    </recommendedName>
</protein>
<keyword evidence="3" id="KW-1185">Reference proteome</keyword>
<feature type="chain" id="PRO_5016728490" description="DNRLRE domain-containing protein" evidence="1">
    <location>
        <begin position="21"/>
        <end position="538"/>
    </location>
</feature>
<feature type="signal peptide" evidence="1">
    <location>
        <begin position="1"/>
        <end position="20"/>
    </location>
</feature>
<dbReference type="OrthoDB" id="3439746at2"/>
<comment type="caution">
    <text evidence="2">The sequence shown here is derived from an EMBL/GenBank/DDBJ whole genome shotgun (WGS) entry which is preliminary data.</text>
</comment>
<dbReference type="InterPro" id="IPR013783">
    <property type="entry name" value="Ig-like_fold"/>
</dbReference>
<name>A0A367FUB5_9ACTN</name>
<sequence>MFTALAVTAALIATPGTAQAATPTGGEKTAWTYVSSKNPRTSYWNSSEDAPVGKGPRGAGRYRSFFRMDTSKVAGKHILAGFFQTYLNSGPCDTGVELWVTGEITPETTWRHQPKWLGKIDGAITSDQYGGCFIAWRTTDLVTEAAARGDRYLTFGLRSADERHPGELRVFESDMTNHPYFGRLRVPWLQMDYNTAPDVPSEPNAWNASGPDECYGDLGAPVGDGGYVRTTTPGFSARLTDDDNGWQQIRGRFQWAATPGGDTLGEAVTAFTYLGDAPRVCVPAGQLTDGNTYVWRVRAEDQYQPAGDIDLLTDIGEWSPWQTFTVDTTPPGQPTVSSAVYPQNATGAPIGTPGEFTLTPGDPSDVVRYEYRFSLGSVYGSVPAGADGTATVTFTPTIPVPMTLTVTAFDRGGNRSPNTVYRFRPSSYPAPAVSSTAYPPGLPAGGVGVPGEFTFAPNGAKDIAGYRYRLNSGSVVTVPTGQDGTATATVTPDTADTNTLTVQSVDARGIASPSRAYIFVVADTPPSTPPASPPPSQP</sequence>
<evidence type="ECO:0000256" key="1">
    <source>
        <dbReference type="SAM" id="SignalP"/>
    </source>
</evidence>
<dbReference type="GO" id="GO:0005975">
    <property type="term" value="P:carbohydrate metabolic process"/>
    <property type="evidence" value="ECO:0007669"/>
    <property type="project" value="UniProtKB-ARBA"/>
</dbReference>
<proteinExistence type="predicted"/>
<evidence type="ECO:0000313" key="3">
    <source>
        <dbReference type="Proteomes" id="UP000253094"/>
    </source>
</evidence>
<evidence type="ECO:0000313" key="2">
    <source>
        <dbReference type="EMBL" id="RCG33185.1"/>
    </source>
</evidence>
<evidence type="ECO:0008006" key="4">
    <source>
        <dbReference type="Google" id="ProtNLM"/>
    </source>
</evidence>
<organism evidence="2 3">
    <name type="scientific">Sphaerisporangium album</name>
    <dbReference type="NCBI Taxonomy" id="509200"/>
    <lineage>
        <taxon>Bacteria</taxon>
        <taxon>Bacillati</taxon>
        <taxon>Actinomycetota</taxon>
        <taxon>Actinomycetes</taxon>
        <taxon>Streptosporangiales</taxon>
        <taxon>Streptosporangiaceae</taxon>
        <taxon>Sphaerisporangium</taxon>
    </lineage>
</organism>
<dbReference type="AlphaFoldDB" id="A0A367FUB5"/>
<dbReference type="EMBL" id="QOIL01000001">
    <property type="protein sequence ID" value="RCG33185.1"/>
    <property type="molecule type" value="Genomic_DNA"/>
</dbReference>
<dbReference type="Gene3D" id="2.60.40.10">
    <property type="entry name" value="Immunoglobulins"/>
    <property type="match status" value="1"/>
</dbReference>
<keyword evidence="1" id="KW-0732">Signal</keyword>
<gene>
    <name evidence="2" type="ORF">DQ384_01735</name>
</gene>
<accession>A0A367FUB5</accession>